<dbReference type="PANTHER" id="PTHR35889">
    <property type="entry name" value="CYCLOINULO-OLIGOSACCHARIDE FRUCTANOTRANSFERASE-RELATED"/>
    <property type="match status" value="1"/>
</dbReference>
<evidence type="ECO:0000313" key="6">
    <source>
        <dbReference type="Proteomes" id="UP001239462"/>
    </source>
</evidence>
<reference evidence="5 6" key="1">
    <citation type="submission" date="2023-06" db="EMBL/GenBank/DDBJ databases">
        <title>Roseiconus lacunae JC819 isolated from Gulf of Mannar region, Tamil Nadu.</title>
        <authorList>
            <person name="Pk S."/>
            <person name="Ch S."/>
            <person name="Ch V.R."/>
        </authorList>
    </citation>
    <scope>NUCLEOTIDE SEQUENCE [LARGE SCALE GENOMIC DNA]</scope>
    <source>
        <strain evidence="5 6">JC819</strain>
    </source>
</reference>
<comment type="caution">
    <text evidence="5">The sequence shown here is derived from an EMBL/GenBank/DDBJ whole genome shotgun (WGS) entry which is preliminary data.</text>
</comment>
<evidence type="ECO:0000259" key="4">
    <source>
        <dbReference type="Pfam" id="PF07635"/>
    </source>
</evidence>
<feature type="domain" description="DUF1549" evidence="2">
    <location>
        <begin position="177"/>
        <end position="381"/>
    </location>
</feature>
<organism evidence="5 6">
    <name type="scientific">Roseiconus lacunae</name>
    <dbReference type="NCBI Taxonomy" id="2605694"/>
    <lineage>
        <taxon>Bacteria</taxon>
        <taxon>Pseudomonadati</taxon>
        <taxon>Planctomycetota</taxon>
        <taxon>Planctomycetia</taxon>
        <taxon>Pirellulales</taxon>
        <taxon>Pirellulaceae</taxon>
        <taxon>Roseiconus</taxon>
    </lineage>
</organism>
<feature type="coiled-coil region" evidence="1">
    <location>
        <begin position="408"/>
        <end position="435"/>
    </location>
</feature>
<dbReference type="Proteomes" id="UP001239462">
    <property type="component" value="Unassembled WGS sequence"/>
</dbReference>
<name>A0ABT7PEM1_9BACT</name>
<dbReference type="SUPFAM" id="SSF46626">
    <property type="entry name" value="Cytochrome c"/>
    <property type="match status" value="1"/>
</dbReference>
<dbReference type="InterPro" id="IPR011444">
    <property type="entry name" value="DUF1549"/>
</dbReference>
<sequence>MHTMFAADMASTARRSSRSPFKFDSLLRLKILVLALGIAVGETSVVAFGDDKTRQSMPPDQPVSFNQDVRPILSNHCFLCHGPDENDRRAGLRLDVAEDIDFDAIVERITTDDPDLMMPPPSLKKPLSDSQVAVLKRWIDEGAEYEEHWSFLPIASPEVPTNAGPINDSPSQVRNAIDRFVLAELQSRPLKVTPEADKRTLIRRLSLDLTGLPPTRQQIEDFIHDGDSHAYEKLVDRLLESQHYGEHMARYWLDLVRFADTNGLHHDHYREMTPYRDWVIRAFNENLPFDDFATAQIAGDLLPDPTTDQLIASGFNRLHLIIDRGTALPEESFTRNVVDRVSAVGTAFLGLTLECAVCHDHKYDPVSQKDFYQFYAFFNNFDGAPETGGRRGLDFKRGLQPPYLELPNESQKQQLGKLNAEIASLEKQLAASAKRLTSSPDDSELQQNHDDLEKQLGVVRQRYEAVVMNVPATLIMKERSEIRPAHVLVRGNYDQPGELVQRNTPSFLPPMTSAGQTPTRLDLARWMVAPEHPLTARVTVNRFWQQLFGVGLVKTSEDFGAQGEPPSHPELLDYLASQFIHSGWDVKQLMRLMVTSQTYRRSAVAPSSDFRDDPANRFLARGSRYRYDGEVIRDQLLFSTGLLNLDLYGKSVKPPQPDGLWKIVAMPNSYPKTFVADEGDAIYRRSVYTFWKRALPPPQMTIFDAPTREACIARRERTNTPLQALVLMNEQQYFAAAMHLAKQLIEDPSLATHDRLTVAYERITSKLPRSGVDTRLAEAHADFLKRFEDEPERAAEMLQACFDAVIVETISSSQQAEIAALGMTIHAILNLDQTRTRE</sequence>
<evidence type="ECO:0000256" key="1">
    <source>
        <dbReference type="SAM" id="Coils"/>
    </source>
</evidence>
<dbReference type="PANTHER" id="PTHR35889:SF3">
    <property type="entry name" value="F-BOX DOMAIN-CONTAINING PROTEIN"/>
    <property type="match status" value="1"/>
</dbReference>
<accession>A0ABT7PEM1</accession>
<dbReference type="InterPro" id="IPR022655">
    <property type="entry name" value="DUF1553"/>
</dbReference>
<dbReference type="Pfam" id="PF07587">
    <property type="entry name" value="PSD1"/>
    <property type="match status" value="1"/>
</dbReference>
<dbReference type="InterPro" id="IPR011429">
    <property type="entry name" value="Cyt_c_Planctomycete-type"/>
</dbReference>
<protein>
    <submittedName>
        <fullName evidence="5">PSD1 and planctomycete cytochrome C domain-containing protein</fullName>
    </submittedName>
</protein>
<keyword evidence="1" id="KW-0175">Coiled coil</keyword>
<dbReference type="Pfam" id="PF07583">
    <property type="entry name" value="PSCyt2"/>
    <property type="match status" value="1"/>
</dbReference>
<dbReference type="Pfam" id="PF07635">
    <property type="entry name" value="PSCyt1"/>
    <property type="match status" value="1"/>
</dbReference>
<proteinExistence type="predicted"/>
<dbReference type="InterPro" id="IPR036909">
    <property type="entry name" value="Cyt_c-like_dom_sf"/>
</dbReference>
<evidence type="ECO:0000259" key="2">
    <source>
        <dbReference type="Pfam" id="PF07583"/>
    </source>
</evidence>
<feature type="domain" description="Cytochrome C Planctomycete-type" evidence="4">
    <location>
        <begin position="77"/>
        <end position="121"/>
    </location>
</feature>
<dbReference type="EMBL" id="JASZZN010000003">
    <property type="protein sequence ID" value="MDM4014798.1"/>
    <property type="molecule type" value="Genomic_DNA"/>
</dbReference>
<gene>
    <name evidence="5" type="ORF">QTN89_05105</name>
</gene>
<evidence type="ECO:0000259" key="3">
    <source>
        <dbReference type="Pfam" id="PF07587"/>
    </source>
</evidence>
<feature type="domain" description="DUF1553" evidence="3">
    <location>
        <begin position="519"/>
        <end position="770"/>
    </location>
</feature>
<dbReference type="RefSeq" id="WP_289162440.1">
    <property type="nucleotide sequence ID" value="NZ_JASZZN010000003.1"/>
</dbReference>
<evidence type="ECO:0000313" key="5">
    <source>
        <dbReference type="EMBL" id="MDM4014798.1"/>
    </source>
</evidence>
<keyword evidence="6" id="KW-1185">Reference proteome</keyword>